<dbReference type="InterPro" id="IPR000835">
    <property type="entry name" value="HTH_MarR-typ"/>
</dbReference>
<comment type="caution">
    <text evidence="5">The sequence shown here is derived from an EMBL/GenBank/DDBJ whole genome shotgun (WGS) entry which is preliminary data.</text>
</comment>
<evidence type="ECO:0000313" key="6">
    <source>
        <dbReference type="Proteomes" id="UP000626210"/>
    </source>
</evidence>
<gene>
    <name evidence="5" type="ORF">GCM10007320_16400</name>
</gene>
<evidence type="ECO:0000256" key="2">
    <source>
        <dbReference type="ARBA" id="ARBA00023125"/>
    </source>
</evidence>
<evidence type="ECO:0000313" key="5">
    <source>
        <dbReference type="EMBL" id="GHC77111.1"/>
    </source>
</evidence>
<dbReference type="Pfam" id="PF12802">
    <property type="entry name" value="MarR_2"/>
    <property type="match status" value="1"/>
</dbReference>
<dbReference type="InterPro" id="IPR036388">
    <property type="entry name" value="WH-like_DNA-bd_sf"/>
</dbReference>
<accession>A0ABQ3FYL7</accession>
<evidence type="ECO:0000256" key="3">
    <source>
        <dbReference type="ARBA" id="ARBA00023163"/>
    </source>
</evidence>
<dbReference type="InterPro" id="IPR036390">
    <property type="entry name" value="WH_DNA-bd_sf"/>
</dbReference>
<dbReference type="InterPro" id="IPR023187">
    <property type="entry name" value="Tscrpt_reg_MarR-type_CS"/>
</dbReference>
<keyword evidence="3" id="KW-0804">Transcription</keyword>
<keyword evidence="2" id="KW-0238">DNA-binding</keyword>
<dbReference type="SUPFAM" id="SSF46785">
    <property type="entry name" value="Winged helix' DNA-binding domain"/>
    <property type="match status" value="1"/>
</dbReference>
<dbReference type="PROSITE" id="PS50995">
    <property type="entry name" value="HTH_MARR_2"/>
    <property type="match status" value="1"/>
</dbReference>
<evidence type="ECO:0000259" key="4">
    <source>
        <dbReference type="PROSITE" id="PS50995"/>
    </source>
</evidence>
<proteinExistence type="predicted"/>
<dbReference type="InterPro" id="IPR039422">
    <property type="entry name" value="MarR/SlyA-like"/>
</dbReference>
<dbReference type="SMART" id="SM00347">
    <property type="entry name" value="HTH_MARR"/>
    <property type="match status" value="1"/>
</dbReference>
<name>A0ABQ3FYL7_9BURK</name>
<keyword evidence="6" id="KW-1185">Reference proteome</keyword>
<sequence>MATFDKANKRPRTVAAASAAALRAHAPEQLITFRVSVLSQLLSRLVDVSVKDALGLTSRQWRVLVSLNRLGPSSSGDVARLCSFDHSQVSRVAFELAEKGLVTQGSDSADRRRQVLSLTPASLALLRQGVPASLARQDRLRQRLGEQDYAAFCRALDALTEEAQQMLDEAGGQA</sequence>
<dbReference type="PANTHER" id="PTHR33164">
    <property type="entry name" value="TRANSCRIPTIONAL REGULATOR, MARR FAMILY"/>
    <property type="match status" value="1"/>
</dbReference>
<dbReference type="PANTHER" id="PTHR33164:SF57">
    <property type="entry name" value="MARR-FAMILY TRANSCRIPTIONAL REGULATOR"/>
    <property type="match status" value="1"/>
</dbReference>
<reference evidence="6" key="1">
    <citation type="journal article" date="2019" name="Int. J. Syst. Evol. Microbiol.">
        <title>The Global Catalogue of Microorganisms (GCM) 10K type strain sequencing project: providing services to taxonomists for standard genome sequencing and annotation.</title>
        <authorList>
            <consortium name="The Broad Institute Genomics Platform"/>
            <consortium name="The Broad Institute Genome Sequencing Center for Infectious Disease"/>
            <person name="Wu L."/>
            <person name="Ma J."/>
        </authorList>
    </citation>
    <scope>NUCLEOTIDE SEQUENCE [LARGE SCALE GENOMIC DNA]</scope>
    <source>
        <strain evidence="6">KCTC 23314</strain>
    </source>
</reference>
<dbReference type="Gene3D" id="1.10.10.10">
    <property type="entry name" value="Winged helix-like DNA-binding domain superfamily/Winged helix DNA-binding domain"/>
    <property type="match status" value="1"/>
</dbReference>
<feature type="domain" description="HTH marR-type" evidence="4">
    <location>
        <begin position="28"/>
        <end position="161"/>
    </location>
</feature>
<dbReference type="PROSITE" id="PS01117">
    <property type="entry name" value="HTH_MARR_1"/>
    <property type="match status" value="1"/>
</dbReference>
<keyword evidence="1" id="KW-0805">Transcription regulation</keyword>
<organism evidence="5 6">
    <name type="scientific">Pseudorhodoferax aquiterrae</name>
    <dbReference type="NCBI Taxonomy" id="747304"/>
    <lineage>
        <taxon>Bacteria</taxon>
        <taxon>Pseudomonadati</taxon>
        <taxon>Pseudomonadota</taxon>
        <taxon>Betaproteobacteria</taxon>
        <taxon>Burkholderiales</taxon>
        <taxon>Comamonadaceae</taxon>
    </lineage>
</organism>
<dbReference type="EMBL" id="BMYK01000004">
    <property type="protein sequence ID" value="GHC77111.1"/>
    <property type="molecule type" value="Genomic_DNA"/>
</dbReference>
<protein>
    <submittedName>
        <fullName evidence="5">MarR family transcriptional regulator</fullName>
    </submittedName>
</protein>
<dbReference type="Proteomes" id="UP000626210">
    <property type="component" value="Unassembled WGS sequence"/>
</dbReference>
<evidence type="ECO:0000256" key="1">
    <source>
        <dbReference type="ARBA" id="ARBA00023015"/>
    </source>
</evidence>